<dbReference type="EMBL" id="MU865335">
    <property type="protein sequence ID" value="KAK4227128.1"/>
    <property type="molecule type" value="Genomic_DNA"/>
</dbReference>
<organism evidence="2 3">
    <name type="scientific">Podospora fimiseda</name>
    <dbReference type="NCBI Taxonomy" id="252190"/>
    <lineage>
        <taxon>Eukaryota</taxon>
        <taxon>Fungi</taxon>
        <taxon>Dikarya</taxon>
        <taxon>Ascomycota</taxon>
        <taxon>Pezizomycotina</taxon>
        <taxon>Sordariomycetes</taxon>
        <taxon>Sordariomycetidae</taxon>
        <taxon>Sordariales</taxon>
        <taxon>Podosporaceae</taxon>
        <taxon>Podospora</taxon>
    </lineage>
</organism>
<name>A0AAN7BPH0_9PEZI</name>
<reference evidence="2" key="1">
    <citation type="journal article" date="2023" name="Mol. Phylogenet. Evol.">
        <title>Genome-scale phylogeny and comparative genomics of the fungal order Sordariales.</title>
        <authorList>
            <person name="Hensen N."/>
            <person name="Bonometti L."/>
            <person name="Westerberg I."/>
            <person name="Brannstrom I.O."/>
            <person name="Guillou S."/>
            <person name="Cros-Aarteil S."/>
            <person name="Calhoun S."/>
            <person name="Haridas S."/>
            <person name="Kuo A."/>
            <person name="Mondo S."/>
            <person name="Pangilinan J."/>
            <person name="Riley R."/>
            <person name="LaButti K."/>
            <person name="Andreopoulos B."/>
            <person name="Lipzen A."/>
            <person name="Chen C."/>
            <person name="Yan M."/>
            <person name="Daum C."/>
            <person name="Ng V."/>
            <person name="Clum A."/>
            <person name="Steindorff A."/>
            <person name="Ohm R.A."/>
            <person name="Martin F."/>
            <person name="Silar P."/>
            <person name="Natvig D.O."/>
            <person name="Lalanne C."/>
            <person name="Gautier V."/>
            <person name="Ament-Velasquez S.L."/>
            <person name="Kruys A."/>
            <person name="Hutchinson M.I."/>
            <person name="Powell A.J."/>
            <person name="Barry K."/>
            <person name="Miller A.N."/>
            <person name="Grigoriev I.V."/>
            <person name="Debuchy R."/>
            <person name="Gladieux P."/>
            <person name="Hiltunen Thoren M."/>
            <person name="Johannesson H."/>
        </authorList>
    </citation>
    <scope>NUCLEOTIDE SEQUENCE</scope>
    <source>
        <strain evidence="2">CBS 990.96</strain>
    </source>
</reference>
<dbReference type="Gene3D" id="3.90.1200.10">
    <property type="match status" value="1"/>
</dbReference>
<proteinExistence type="predicted"/>
<dbReference type="SUPFAM" id="SSF56112">
    <property type="entry name" value="Protein kinase-like (PK-like)"/>
    <property type="match status" value="1"/>
</dbReference>
<reference evidence="2" key="2">
    <citation type="submission" date="2023-05" db="EMBL/GenBank/DDBJ databases">
        <authorList>
            <consortium name="Lawrence Berkeley National Laboratory"/>
            <person name="Steindorff A."/>
            <person name="Hensen N."/>
            <person name="Bonometti L."/>
            <person name="Westerberg I."/>
            <person name="Brannstrom I.O."/>
            <person name="Guillou S."/>
            <person name="Cros-Aarteil S."/>
            <person name="Calhoun S."/>
            <person name="Haridas S."/>
            <person name="Kuo A."/>
            <person name="Mondo S."/>
            <person name="Pangilinan J."/>
            <person name="Riley R."/>
            <person name="Labutti K."/>
            <person name="Andreopoulos B."/>
            <person name="Lipzen A."/>
            <person name="Chen C."/>
            <person name="Yanf M."/>
            <person name="Daum C."/>
            <person name="Ng V."/>
            <person name="Clum A."/>
            <person name="Ohm R."/>
            <person name="Martin F."/>
            <person name="Silar P."/>
            <person name="Natvig D."/>
            <person name="Lalanne C."/>
            <person name="Gautier V."/>
            <person name="Ament-Velasquez S.L."/>
            <person name="Kruys A."/>
            <person name="Hutchinson M.I."/>
            <person name="Powell A.J."/>
            <person name="Barry K."/>
            <person name="Miller A.N."/>
            <person name="Grigoriev I.V."/>
            <person name="Debuchy R."/>
            <person name="Gladieux P."/>
            <person name="Thoren M.H."/>
            <person name="Johannesson H."/>
        </authorList>
    </citation>
    <scope>NUCLEOTIDE SEQUENCE</scope>
    <source>
        <strain evidence="2">CBS 990.96</strain>
    </source>
</reference>
<gene>
    <name evidence="2" type="ORF">QBC38DRAFT_199497</name>
</gene>
<dbReference type="InterPro" id="IPR051678">
    <property type="entry name" value="AGP_Transferase"/>
</dbReference>
<dbReference type="Pfam" id="PF01636">
    <property type="entry name" value="APH"/>
    <property type="match status" value="1"/>
</dbReference>
<feature type="domain" description="Aminoglycoside phosphotransferase" evidence="1">
    <location>
        <begin position="76"/>
        <end position="236"/>
    </location>
</feature>
<evidence type="ECO:0000313" key="3">
    <source>
        <dbReference type="Proteomes" id="UP001301958"/>
    </source>
</evidence>
<dbReference type="Proteomes" id="UP001301958">
    <property type="component" value="Unassembled WGS sequence"/>
</dbReference>
<evidence type="ECO:0000259" key="1">
    <source>
        <dbReference type="Pfam" id="PF01636"/>
    </source>
</evidence>
<dbReference type="InterPro" id="IPR002575">
    <property type="entry name" value="Aminoglycoside_PTrfase"/>
</dbReference>
<evidence type="ECO:0000313" key="2">
    <source>
        <dbReference type="EMBL" id="KAK4227128.1"/>
    </source>
</evidence>
<sequence>MPLVVYNLDSAIQSFFAEAGASSSRFQCDEFVCQRYGGRIQPATIQGINSYTAIVGPAADKVVQFREKSSLLDTAMLKLAKDGDVVPSGRDLGWIGDTSLGYPALAVYEMEKLPGETFVMKRMSLEAQQRFNAVRDLAGFFAQAWLKGKAAVSHLIDLPAIKEECHARFKYLTDKLPESFLPVVGEVQDVLPALIDGNYPLILTHSDLNEMNILVNLDTGEITGVIDWADASILPFGFTLYALENVLGCMNSGGWKWFDNAEELRDAFWKDFVHKTGVSESEMRLIELAAKAGILIRCGTPYDARFPGMIGTRDPSTEEYRYLDALL</sequence>
<accession>A0AAN7BPH0</accession>
<protein>
    <recommendedName>
        <fullName evidence="1">Aminoglycoside phosphotransferase domain-containing protein</fullName>
    </recommendedName>
</protein>
<dbReference type="AlphaFoldDB" id="A0AAN7BPH0"/>
<comment type="caution">
    <text evidence="2">The sequence shown here is derived from an EMBL/GenBank/DDBJ whole genome shotgun (WGS) entry which is preliminary data.</text>
</comment>
<dbReference type="PANTHER" id="PTHR21310:SF59">
    <property type="entry name" value="AMINOGLYCOSIDE PHOSPHOTRANSFERASE DOMAIN-CONTAINING PROTEIN"/>
    <property type="match status" value="1"/>
</dbReference>
<dbReference type="PANTHER" id="PTHR21310">
    <property type="entry name" value="AMINOGLYCOSIDE PHOSPHOTRANSFERASE-RELATED-RELATED"/>
    <property type="match status" value="1"/>
</dbReference>
<dbReference type="InterPro" id="IPR011009">
    <property type="entry name" value="Kinase-like_dom_sf"/>
</dbReference>
<keyword evidence="3" id="KW-1185">Reference proteome</keyword>